<gene>
    <name evidence="9" type="ORF">BKCO1_4300037</name>
</gene>
<dbReference type="Pfam" id="PF07519">
    <property type="entry name" value="Tannase"/>
    <property type="match status" value="1"/>
</dbReference>
<comment type="similarity">
    <text evidence="1 8">Belongs to the tannase family.</text>
</comment>
<dbReference type="STRING" id="236234.A0A1J9RHC9"/>
<keyword evidence="5 8" id="KW-0378">Hydrolase</keyword>
<dbReference type="InterPro" id="IPR011118">
    <property type="entry name" value="Tannase/feruloyl_esterase"/>
</dbReference>
<evidence type="ECO:0000256" key="3">
    <source>
        <dbReference type="ARBA" id="ARBA00022723"/>
    </source>
</evidence>
<dbReference type="Gene3D" id="3.40.50.1820">
    <property type="entry name" value="alpha/beta hydrolase"/>
    <property type="match status" value="1"/>
</dbReference>
<dbReference type="PANTHER" id="PTHR33938">
    <property type="entry name" value="FERULOYL ESTERASE B-RELATED"/>
    <property type="match status" value="1"/>
</dbReference>
<evidence type="ECO:0000256" key="4">
    <source>
        <dbReference type="ARBA" id="ARBA00022729"/>
    </source>
</evidence>
<dbReference type="Proteomes" id="UP000183809">
    <property type="component" value="Unassembled WGS sequence"/>
</dbReference>
<evidence type="ECO:0000256" key="1">
    <source>
        <dbReference type="ARBA" id="ARBA00006249"/>
    </source>
</evidence>
<dbReference type="InterPro" id="IPR029058">
    <property type="entry name" value="AB_hydrolase_fold"/>
</dbReference>
<dbReference type="PANTHER" id="PTHR33938:SF8">
    <property type="entry name" value="CARBOXYLIC ESTER HYDROLASE"/>
    <property type="match status" value="1"/>
</dbReference>
<keyword evidence="2" id="KW-0719">Serine esterase</keyword>
<keyword evidence="6" id="KW-0106">Calcium</keyword>
<name>A0A1J9RHC9_9PEZI</name>
<protein>
    <recommendedName>
        <fullName evidence="8">Carboxylic ester hydrolase</fullName>
        <ecNumber evidence="8">3.1.1.-</ecNumber>
    </recommendedName>
</protein>
<organism evidence="9 10">
    <name type="scientific">Diplodia corticola</name>
    <dbReference type="NCBI Taxonomy" id="236234"/>
    <lineage>
        <taxon>Eukaryota</taxon>
        <taxon>Fungi</taxon>
        <taxon>Dikarya</taxon>
        <taxon>Ascomycota</taxon>
        <taxon>Pezizomycotina</taxon>
        <taxon>Dothideomycetes</taxon>
        <taxon>Dothideomycetes incertae sedis</taxon>
        <taxon>Botryosphaeriales</taxon>
        <taxon>Botryosphaeriaceae</taxon>
        <taxon>Diplodia</taxon>
    </lineage>
</organism>
<evidence type="ECO:0000256" key="6">
    <source>
        <dbReference type="ARBA" id="ARBA00022837"/>
    </source>
</evidence>
<keyword evidence="10" id="KW-1185">Reference proteome</keyword>
<dbReference type="SUPFAM" id="SSF53474">
    <property type="entry name" value="alpha/beta-Hydrolases"/>
    <property type="match status" value="1"/>
</dbReference>
<dbReference type="EC" id="3.1.1.-" evidence="8"/>
<keyword evidence="7" id="KW-1015">Disulfide bond</keyword>
<sequence length="558" mass="58449">MLSLPTSGLLLGSFFGAGIKGGVEDGADWPMCGAHPLPTPPTMRHPAVSGLLAGLGLSVLGDTASAAVTTCSPDAIATPELLGGQVLSITATSEKNSGGTPSFCNVTVQYTHPGQNDTLNVFVYLPASENWNERFMGYGGGGFRMRSNDTVLAEEVAKGYAVASTDGGHDWMLESSESWATVSPGNVNANLLNNFAAVALEDAALIGKAVTASFYGQEARYSYWSGCSTGGRQGLMLAQRFPGLYDGILATAPAINWAKFVPAEYLPQFIMNQLDVYPTSCELDAITAAAIEACDGLDGVEDGIIADPLSCKFDPLTVVGREYTCGESSSVISEGAATVVQKTWEGARTSSGNFTWYGLSPDASLAGLANTSCVGGDCTGAPFTVAEEWIKFFVKRGDPAFDITNMSHAEFDAIIHRSANQYKSVISTDDPDLSEFKASGGKMITWHGLADELIAPEGTVDYYEKVLGLDAAAADFYRFFKAPGVAHCYGGTGPVPTGALDSLVSWVEGGVAPETLPASVTAGNTTRTLNLCPYPLVAAYKGGDMMAASSYECKETFA</sequence>
<dbReference type="RefSeq" id="XP_020128215.1">
    <property type="nucleotide sequence ID" value="XM_020275992.1"/>
</dbReference>
<dbReference type="GO" id="GO:0046872">
    <property type="term" value="F:metal ion binding"/>
    <property type="evidence" value="ECO:0007669"/>
    <property type="project" value="UniProtKB-KW"/>
</dbReference>
<reference evidence="9 10" key="1">
    <citation type="submission" date="2016-10" db="EMBL/GenBank/DDBJ databases">
        <title>Proteomics and genomics reveal pathogen-plant mechanisms compatible with a hemibiotrophic lifestyle of Diplodia corticola.</title>
        <authorList>
            <person name="Fernandes I."/>
            <person name="De Jonge R."/>
            <person name="Van De Peer Y."/>
            <person name="Devreese B."/>
            <person name="Alves A."/>
            <person name="Esteves A.C."/>
        </authorList>
    </citation>
    <scope>NUCLEOTIDE SEQUENCE [LARGE SCALE GENOMIC DNA]</scope>
    <source>
        <strain evidence="9 10">CBS 112549</strain>
    </source>
</reference>
<evidence type="ECO:0000256" key="8">
    <source>
        <dbReference type="RuleBase" id="RU361238"/>
    </source>
</evidence>
<evidence type="ECO:0000256" key="7">
    <source>
        <dbReference type="ARBA" id="ARBA00023157"/>
    </source>
</evidence>
<proteinExistence type="inferred from homology"/>
<evidence type="ECO:0000313" key="10">
    <source>
        <dbReference type="Proteomes" id="UP000183809"/>
    </source>
</evidence>
<dbReference type="GO" id="GO:0030600">
    <property type="term" value="F:feruloyl esterase activity"/>
    <property type="evidence" value="ECO:0007669"/>
    <property type="project" value="UniProtKB-ARBA"/>
</dbReference>
<dbReference type="EMBL" id="MNUE01000043">
    <property type="protein sequence ID" value="OJD31955.1"/>
    <property type="molecule type" value="Genomic_DNA"/>
</dbReference>
<evidence type="ECO:0000313" key="9">
    <source>
        <dbReference type="EMBL" id="OJD31955.1"/>
    </source>
</evidence>
<dbReference type="OrthoDB" id="3039123at2759"/>
<comment type="caution">
    <text evidence="9">The sequence shown here is derived from an EMBL/GenBank/DDBJ whole genome shotgun (WGS) entry which is preliminary data.</text>
</comment>
<accession>A0A1J9RHC9</accession>
<evidence type="ECO:0000256" key="2">
    <source>
        <dbReference type="ARBA" id="ARBA00022487"/>
    </source>
</evidence>
<dbReference type="AlphaFoldDB" id="A0A1J9RHC9"/>
<dbReference type="GeneID" id="31016253"/>
<keyword evidence="4" id="KW-0732">Signal</keyword>
<keyword evidence="3" id="KW-0479">Metal-binding</keyword>
<evidence type="ECO:0000256" key="5">
    <source>
        <dbReference type="ARBA" id="ARBA00022801"/>
    </source>
</evidence>